<evidence type="ECO:0000256" key="3">
    <source>
        <dbReference type="ARBA" id="ARBA00022692"/>
    </source>
</evidence>
<evidence type="ECO:0000313" key="6">
    <source>
        <dbReference type="EMBL" id="EPB74321.1"/>
    </source>
</evidence>
<dbReference type="Pfam" id="PF03381">
    <property type="entry name" value="CDC50"/>
    <property type="match status" value="1"/>
</dbReference>
<reference evidence="6 7" key="1">
    <citation type="submission" date="2013-05" db="EMBL/GenBank/DDBJ databases">
        <title>Draft genome of the parasitic nematode Anyclostoma ceylanicum.</title>
        <authorList>
            <person name="Mitreva M."/>
        </authorList>
    </citation>
    <scope>NUCLEOTIDE SEQUENCE [LARGE SCALE GENOMIC DNA]</scope>
</reference>
<gene>
    <name evidence="6" type="ORF">ANCCEY_06594</name>
</gene>
<keyword evidence="3" id="KW-0812">Transmembrane</keyword>
<dbReference type="AlphaFoldDB" id="A0A0D6LW58"/>
<dbReference type="EMBL" id="KE124948">
    <property type="protein sequence ID" value="EPB74321.1"/>
    <property type="molecule type" value="Genomic_DNA"/>
</dbReference>
<comment type="similarity">
    <text evidence="2">Belongs to the CDC50/LEM3 family.</text>
</comment>
<evidence type="ECO:0000256" key="2">
    <source>
        <dbReference type="ARBA" id="ARBA00009457"/>
    </source>
</evidence>
<accession>A0A0D6LW58</accession>
<keyword evidence="5" id="KW-0472">Membrane</keyword>
<proteinExistence type="inferred from homology"/>
<protein>
    <submittedName>
        <fullName evidence="6">CDC50 family protein</fullName>
    </submittedName>
</protein>
<evidence type="ECO:0000256" key="4">
    <source>
        <dbReference type="ARBA" id="ARBA00022989"/>
    </source>
</evidence>
<dbReference type="PANTHER" id="PTHR10926">
    <property type="entry name" value="CELL CYCLE CONTROL PROTEIN 50"/>
    <property type="match status" value="1"/>
</dbReference>
<keyword evidence="7" id="KW-1185">Reference proteome</keyword>
<evidence type="ECO:0000256" key="5">
    <source>
        <dbReference type="ARBA" id="ARBA00023136"/>
    </source>
</evidence>
<name>A0A0D6LW58_9BILA</name>
<comment type="subcellular location">
    <subcellularLocation>
        <location evidence="1">Membrane</location>
    </subcellularLocation>
</comment>
<dbReference type="GO" id="GO:0005886">
    <property type="term" value="C:plasma membrane"/>
    <property type="evidence" value="ECO:0007669"/>
    <property type="project" value="TreeGrafter"/>
</dbReference>
<dbReference type="Proteomes" id="UP000054495">
    <property type="component" value="Unassembled WGS sequence"/>
</dbReference>
<evidence type="ECO:0000256" key="1">
    <source>
        <dbReference type="ARBA" id="ARBA00004370"/>
    </source>
</evidence>
<organism evidence="6 7">
    <name type="scientific">Ancylostoma ceylanicum</name>
    <dbReference type="NCBI Taxonomy" id="53326"/>
    <lineage>
        <taxon>Eukaryota</taxon>
        <taxon>Metazoa</taxon>
        <taxon>Ecdysozoa</taxon>
        <taxon>Nematoda</taxon>
        <taxon>Chromadorea</taxon>
        <taxon>Rhabditida</taxon>
        <taxon>Rhabditina</taxon>
        <taxon>Rhabditomorpha</taxon>
        <taxon>Strongyloidea</taxon>
        <taxon>Ancylostomatidae</taxon>
        <taxon>Ancylostomatinae</taxon>
        <taxon>Ancylostoma</taxon>
    </lineage>
</organism>
<dbReference type="InterPro" id="IPR005045">
    <property type="entry name" value="CDC50/LEM3_fam"/>
</dbReference>
<dbReference type="GO" id="GO:0005794">
    <property type="term" value="C:Golgi apparatus"/>
    <property type="evidence" value="ECO:0007669"/>
    <property type="project" value="TreeGrafter"/>
</dbReference>
<evidence type="ECO:0000313" key="7">
    <source>
        <dbReference type="Proteomes" id="UP000054495"/>
    </source>
</evidence>
<dbReference type="GO" id="GO:0005783">
    <property type="term" value="C:endoplasmic reticulum"/>
    <property type="evidence" value="ECO:0007669"/>
    <property type="project" value="TreeGrafter"/>
</dbReference>
<dbReference type="PANTHER" id="PTHR10926:SF23">
    <property type="entry name" value="CELL CYCLE CONTROL PROTEIN 50A"/>
    <property type="match status" value="1"/>
</dbReference>
<keyword evidence="4" id="KW-1133">Transmembrane helix</keyword>
<sequence>MPDDIPKIPRFRGKRNQPKAVELVIKYTNCTTSSGNATEDMQVFSYPDGTAQCHLNFEITDNFTGDIKFYYGLREFYQNNRLYVDSRNDVQLLGKLDQVSGCKPLDRVPDSNFTYAPCGFVANSMFNDSFQLLFNGVHGGNVVVPFTTRDMIPDRVRKRKYRNPKPEGNETLCDAFAVDGFRDGLPNGMYTLVINYNYPATWKGAEKSFVIAREKGK</sequence>